<dbReference type="EMBL" id="CAAALY010011645">
    <property type="protein sequence ID" value="VEL11378.1"/>
    <property type="molecule type" value="Genomic_DNA"/>
</dbReference>
<evidence type="ECO:0000313" key="3">
    <source>
        <dbReference type="Proteomes" id="UP000784294"/>
    </source>
</evidence>
<organism evidence="2 3">
    <name type="scientific">Protopolystoma xenopodis</name>
    <dbReference type="NCBI Taxonomy" id="117903"/>
    <lineage>
        <taxon>Eukaryota</taxon>
        <taxon>Metazoa</taxon>
        <taxon>Spiralia</taxon>
        <taxon>Lophotrochozoa</taxon>
        <taxon>Platyhelminthes</taxon>
        <taxon>Monogenea</taxon>
        <taxon>Polyopisthocotylea</taxon>
        <taxon>Polystomatidea</taxon>
        <taxon>Polystomatidae</taxon>
        <taxon>Protopolystoma</taxon>
    </lineage>
</organism>
<gene>
    <name evidence="2" type="ORF">PXEA_LOCUS4818</name>
</gene>
<comment type="caution">
    <text evidence="2">The sequence shown here is derived from an EMBL/GenBank/DDBJ whole genome shotgun (WGS) entry which is preliminary data.</text>
</comment>
<evidence type="ECO:0000313" key="2">
    <source>
        <dbReference type="EMBL" id="VEL11378.1"/>
    </source>
</evidence>
<reference evidence="2" key="1">
    <citation type="submission" date="2018-11" db="EMBL/GenBank/DDBJ databases">
        <authorList>
            <consortium name="Pathogen Informatics"/>
        </authorList>
    </citation>
    <scope>NUCLEOTIDE SEQUENCE</scope>
</reference>
<accession>A0A3S5CD68</accession>
<keyword evidence="3" id="KW-1185">Reference proteome</keyword>
<sequence length="160" mass="17915">MPRGPRRPEYYRNASSPSGRSDLLSSLFVADTFGLPLPQCSSVCSSVGVCGQSSLNFDGSTGSSYKPDRHTSTLHTLLTLRFSQIYLFSHNPLLSPRLLSSHSCLHHLFISPRDYSSLSIRFFGVWPSKRHMFIHASAPTPVRCLNCKDRMGMDNQKCFD</sequence>
<evidence type="ECO:0000256" key="1">
    <source>
        <dbReference type="SAM" id="MobiDB-lite"/>
    </source>
</evidence>
<feature type="region of interest" description="Disordered" evidence="1">
    <location>
        <begin position="1"/>
        <end position="20"/>
    </location>
</feature>
<proteinExistence type="predicted"/>
<name>A0A3S5CD68_9PLAT</name>
<feature type="compositionally biased region" description="Basic and acidic residues" evidence="1">
    <location>
        <begin position="1"/>
        <end position="10"/>
    </location>
</feature>
<dbReference type="AlphaFoldDB" id="A0A3S5CD68"/>
<dbReference type="Proteomes" id="UP000784294">
    <property type="component" value="Unassembled WGS sequence"/>
</dbReference>
<protein>
    <submittedName>
        <fullName evidence="2">Uncharacterized protein</fullName>
    </submittedName>
</protein>